<dbReference type="GeneID" id="28872590"/>
<keyword evidence="7" id="KW-0472">Membrane</keyword>
<evidence type="ECO:0000256" key="4">
    <source>
        <dbReference type="ARBA" id="ARBA00023002"/>
    </source>
</evidence>
<dbReference type="Pfam" id="PF00394">
    <property type="entry name" value="Cu-oxidase"/>
    <property type="match status" value="1"/>
</dbReference>
<dbReference type="InterPro" id="IPR011707">
    <property type="entry name" value="Cu-oxidase-like_N"/>
</dbReference>
<comment type="caution">
    <text evidence="11">The sequence shown here is derived from an EMBL/GenBank/DDBJ whole genome shotgun (WGS) entry which is preliminary data.</text>
</comment>
<dbReference type="Gene3D" id="2.60.40.420">
    <property type="entry name" value="Cupredoxins - blue copper proteins"/>
    <property type="match status" value="3"/>
</dbReference>
<organism evidence="11 12">
    <name type="scientific">Colletotrichum higginsianum (strain IMI 349063)</name>
    <name type="common">Crucifer anthracnose fungus</name>
    <dbReference type="NCBI Taxonomy" id="759273"/>
    <lineage>
        <taxon>Eukaryota</taxon>
        <taxon>Fungi</taxon>
        <taxon>Dikarya</taxon>
        <taxon>Ascomycota</taxon>
        <taxon>Pezizomycotina</taxon>
        <taxon>Sordariomycetes</taxon>
        <taxon>Hypocreomycetidae</taxon>
        <taxon>Glomerellales</taxon>
        <taxon>Glomerellaceae</taxon>
        <taxon>Colletotrichum</taxon>
        <taxon>Colletotrichum destructivum species complex</taxon>
    </lineage>
</organism>
<dbReference type="EMBL" id="LTAN01000010">
    <property type="protein sequence ID" value="OBR02283.1"/>
    <property type="molecule type" value="Genomic_DNA"/>
</dbReference>
<keyword evidence="3" id="KW-0732">Signal</keyword>
<evidence type="ECO:0000259" key="8">
    <source>
        <dbReference type="Pfam" id="PF00394"/>
    </source>
</evidence>
<dbReference type="PROSITE" id="PS00079">
    <property type="entry name" value="MULTICOPPER_OXIDASE1"/>
    <property type="match status" value="1"/>
</dbReference>
<reference evidence="12" key="1">
    <citation type="journal article" date="2017" name="BMC Genomics">
        <title>Gapless genome assembly of Colletotrichum higginsianum reveals chromosome structure and association of transposable elements with secondary metabolite gene clusters.</title>
        <authorList>
            <person name="Dallery J.-F."/>
            <person name="Lapalu N."/>
            <person name="Zampounis A."/>
            <person name="Pigne S."/>
            <person name="Luyten I."/>
            <person name="Amselem J."/>
            <person name="Wittenberg A.H.J."/>
            <person name="Zhou S."/>
            <person name="de Queiroz M.V."/>
            <person name="Robin G.P."/>
            <person name="Auger A."/>
            <person name="Hainaut M."/>
            <person name="Henrissat B."/>
            <person name="Kim K.-T."/>
            <person name="Lee Y.-H."/>
            <person name="Lespinet O."/>
            <person name="Schwartz D.C."/>
            <person name="Thon M.R."/>
            <person name="O'Connell R.J."/>
        </authorList>
    </citation>
    <scope>NUCLEOTIDE SEQUENCE [LARGE SCALE GENOMIC DNA]</scope>
    <source>
        <strain evidence="12">IMI 349063</strain>
    </source>
</reference>
<evidence type="ECO:0000256" key="6">
    <source>
        <dbReference type="ARBA" id="ARBA00023180"/>
    </source>
</evidence>
<evidence type="ECO:0000256" key="2">
    <source>
        <dbReference type="ARBA" id="ARBA00022723"/>
    </source>
</evidence>
<dbReference type="PANTHER" id="PTHR11709:SF145">
    <property type="entry name" value="LCC1"/>
    <property type="match status" value="1"/>
</dbReference>
<evidence type="ECO:0000256" key="1">
    <source>
        <dbReference type="ARBA" id="ARBA00010609"/>
    </source>
</evidence>
<accession>A0A1B7XR88</accession>
<evidence type="ECO:0000313" key="11">
    <source>
        <dbReference type="EMBL" id="OBR02283.1"/>
    </source>
</evidence>
<dbReference type="InterPro" id="IPR002355">
    <property type="entry name" value="Cu_oxidase_Cu_BS"/>
</dbReference>
<dbReference type="OrthoDB" id="2121828at2759"/>
<gene>
    <name evidence="11" type="ORF">CH63R_13509</name>
</gene>
<evidence type="ECO:0000256" key="5">
    <source>
        <dbReference type="ARBA" id="ARBA00023008"/>
    </source>
</evidence>
<evidence type="ECO:0000259" key="9">
    <source>
        <dbReference type="Pfam" id="PF07731"/>
    </source>
</evidence>
<evidence type="ECO:0000259" key="10">
    <source>
        <dbReference type="Pfam" id="PF07732"/>
    </source>
</evidence>
<dbReference type="PROSITE" id="PS00080">
    <property type="entry name" value="MULTICOPPER_OXIDASE2"/>
    <property type="match status" value="1"/>
</dbReference>
<dbReference type="AlphaFoldDB" id="A0A1B7XR88"/>
<dbReference type="GO" id="GO:0016491">
    <property type="term" value="F:oxidoreductase activity"/>
    <property type="evidence" value="ECO:0007669"/>
    <property type="project" value="UniProtKB-KW"/>
</dbReference>
<keyword evidence="2" id="KW-0479">Metal-binding</keyword>
<dbReference type="InterPro" id="IPR033138">
    <property type="entry name" value="Cu_oxidase_CS"/>
</dbReference>
<keyword evidence="12" id="KW-1185">Reference proteome</keyword>
<feature type="domain" description="Plastocyanin-like" evidence="8">
    <location>
        <begin position="343"/>
        <end position="499"/>
    </location>
</feature>
<protein>
    <submittedName>
        <fullName evidence="11">Multicopper oxidase</fullName>
    </submittedName>
</protein>
<evidence type="ECO:0000313" key="12">
    <source>
        <dbReference type="Proteomes" id="UP000092177"/>
    </source>
</evidence>
<dbReference type="Pfam" id="PF07732">
    <property type="entry name" value="Cu-oxidase_3"/>
    <property type="match status" value="1"/>
</dbReference>
<proteinExistence type="inferred from homology"/>
<dbReference type="VEuPathDB" id="FungiDB:CH63R_13509"/>
<evidence type="ECO:0000256" key="3">
    <source>
        <dbReference type="ARBA" id="ARBA00022729"/>
    </source>
</evidence>
<keyword evidence="5" id="KW-0186">Copper</keyword>
<feature type="domain" description="Plastocyanin-like" evidence="9">
    <location>
        <begin position="598"/>
        <end position="698"/>
    </location>
</feature>
<dbReference type="CDD" id="cd13854">
    <property type="entry name" value="CuRO_1_MaLCC_like"/>
    <property type="match status" value="1"/>
</dbReference>
<dbReference type="Pfam" id="PF07731">
    <property type="entry name" value="Cu-oxidase_2"/>
    <property type="match status" value="1"/>
</dbReference>
<dbReference type="Proteomes" id="UP000092177">
    <property type="component" value="Chromosome 10"/>
</dbReference>
<comment type="similarity">
    <text evidence="1">Belongs to the multicopper oxidase family.</text>
</comment>
<dbReference type="InterPro" id="IPR045087">
    <property type="entry name" value="Cu-oxidase_fam"/>
</dbReference>
<dbReference type="PANTHER" id="PTHR11709">
    <property type="entry name" value="MULTI-COPPER OXIDASE"/>
    <property type="match status" value="1"/>
</dbReference>
<name>A0A1B7XR88_COLHI</name>
<dbReference type="KEGG" id="chig:CH63R_13509"/>
<keyword evidence="4" id="KW-0560">Oxidoreductase</keyword>
<dbReference type="CDD" id="cd13901">
    <property type="entry name" value="CuRO_3_MaLCC_like"/>
    <property type="match status" value="1"/>
</dbReference>
<dbReference type="GO" id="GO:0005507">
    <property type="term" value="F:copper ion binding"/>
    <property type="evidence" value="ECO:0007669"/>
    <property type="project" value="InterPro"/>
</dbReference>
<dbReference type="RefSeq" id="XP_018150801.1">
    <property type="nucleotide sequence ID" value="XM_018308483.1"/>
</dbReference>
<keyword evidence="6" id="KW-0325">Glycoprotein</keyword>
<evidence type="ECO:0000256" key="7">
    <source>
        <dbReference type="SAM" id="Phobius"/>
    </source>
</evidence>
<dbReference type="SUPFAM" id="SSF49503">
    <property type="entry name" value="Cupredoxins"/>
    <property type="match status" value="3"/>
</dbReference>
<sequence>MPAALAVEVVVHSNHAVPGIVALTACGHIFEGWHFSFKPRVSPESFNRSARPSGLATTNVPPRNHRATPGIPMLYFFFSLPSLAFCLALPCHELTFFAGMLNVASRLGCSVDSLENMWEIEHEGRGSMMFCNMKAPVATALRLCGLFLGLSQTVYANPEAPTVVSKAEPTQTCFPPYLGYRSDGKKSTPPWGKRTCESDPDDVPKTGVTRKYEWTIQRAMLAPDGFEQELLTVNGQFPGPLLEANWGDMVEVTIHNNITGPEEGTAVHWHGIHQQGTGLMDGVSGITQCPIVPGGSFTYRWRASTYGSTWYHGHHALQYGGGLWGPLIIYGPSHVKYDFDLGPVTLSDYYHYPYEKVAQDAISTSTDPNVYAPKSNNHLINGKNSFNCSLAPADKTCTPNAERASLRFKSGKVHKLRLINTSVEAMQIFSIDGHKIIVTMVDFVPVEPYEVEYVILGVGMRAEVLVKGTGDPAQSYYMRTRIQCSATLANQTLGTIYYDETPVSVVPEIKTVDALPILNTTVSCGDPDLLKKKPIYKKRVPKPDMTLLYDIKWGTNASGNHQWLMNGVTFLADWSRPLYIEAVDGNAEYLKDPHHIMATIPDDVRHVRVIINNYFSIHPMHIHGGDFQILSEASGYYNGTGAIEYPKNPARADTELLRRYGHLVVQFEAKNPGIWSFHCHTAWHASVGLYINFLVKPKKIAKSKIPDDVREVCRAWDEYKKLNGANATPFDSGLR</sequence>
<keyword evidence="7" id="KW-1133">Transmembrane helix</keyword>
<feature type="domain" description="Plastocyanin-like" evidence="10">
    <location>
        <begin position="217"/>
        <end position="332"/>
    </location>
</feature>
<dbReference type="InterPro" id="IPR011706">
    <property type="entry name" value="Cu-oxidase_C"/>
</dbReference>
<dbReference type="InterPro" id="IPR001117">
    <property type="entry name" value="Cu-oxidase_2nd"/>
</dbReference>
<keyword evidence="7" id="KW-0812">Transmembrane</keyword>
<dbReference type="InterPro" id="IPR008972">
    <property type="entry name" value="Cupredoxin"/>
</dbReference>
<feature type="transmembrane region" description="Helical" evidence="7">
    <location>
        <begin position="73"/>
        <end position="90"/>
    </location>
</feature>